<protein>
    <submittedName>
        <fullName evidence="2">Uncharacterized protein</fullName>
    </submittedName>
</protein>
<accession>A0A2H3TMW9</accession>
<dbReference type="AlphaFoldDB" id="A0A2H3TMW9"/>
<dbReference type="Proteomes" id="UP000219369">
    <property type="component" value="Unassembled WGS sequence"/>
</dbReference>
<dbReference type="EMBL" id="FMJY01000005">
    <property type="protein sequence ID" value="SCO86110.1"/>
    <property type="molecule type" value="Genomic_DNA"/>
</dbReference>
<gene>
    <name evidence="2" type="ORF">FRV6_10237</name>
</gene>
<name>A0A2H3TMW9_FUSOX</name>
<feature type="region of interest" description="Disordered" evidence="1">
    <location>
        <begin position="44"/>
        <end position="88"/>
    </location>
</feature>
<dbReference type="OrthoDB" id="3485856at2759"/>
<evidence type="ECO:0000256" key="1">
    <source>
        <dbReference type="SAM" id="MobiDB-lite"/>
    </source>
</evidence>
<proteinExistence type="predicted"/>
<evidence type="ECO:0000313" key="3">
    <source>
        <dbReference type="Proteomes" id="UP000219369"/>
    </source>
</evidence>
<sequence length="113" mass="12352">MQGEELAVGSKIKAASITTDTIFLAWHQNCTDEFPESLNFAIDKEQEKRKQDAPQQPCSHPPSLERSKVDKKKKEVVGAKGSSTKAYISGSRGGIKAVIDFDINTNKQSTVSV</sequence>
<evidence type="ECO:0000313" key="2">
    <source>
        <dbReference type="EMBL" id="SCO86110.1"/>
    </source>
</evidence>
<organism evidence="2 3">
    <name type="scientific">Fusarium oxysporum</name>
    <name type="common">Fusarium vascular wilt</name>
    <dbReference type="NCBI Taxonomy" id="5507"/>
    <lineage>
        <taxon>Eukaryota</taxon>
        <taxon>Fungi</taxon>
        <taxon>Dikarya</taxon>
        <taxon>Ascomycota</taxon>
        <taxon>Pezizomycotina</taxon>
        <taxon>Sordariomycetes</taxon>
        <taxon>Hypocreomycetidae</taxon>
        <taxon>Hypocreales</taxon>
        <taxon>Nectriaceae</taxon>
        <taxon>Fusarium</taxon>
        <taxon>Fusarium oxysporum species complex</taxon>
    </lineage>
</organism>
<reference evidence="3" key="1">
    <citation type="submission" date="2016-09" db="EMBL/GenBank/DDBJ databases">
        <authorList>
            <person name="Guldener U."/>
        </authorList>
    </citation>
    <scope>NUCLEOTIDE SEQUENCE [LARGE SCALE GENOMIC DNA]</scope>
    <source>
        <strain evidence="3">V64-1</strain>
    </source>
</reference>
<feature type="compositionally biased region" description="Basic and acidic residues" evidence="1">
    <location>
        <begin position="63"/>
        <end position="77"/>
    </location>
</feature>